<evidence type="ECO:0000313" key="1">
    <source>
        <dbReference type="Proteomes" id="UP000887563"/>
    </source>
</evidence>
<sequence length="74" mass="9212">MFYQIIALIRLEFLIFLKLNIKNSTYLIPNFFHFFQFIFKNFLFKIKILFFFLKKFCLKVDEIILKFYQIIALV</sequence>
<evidence type="ECO:0000313" key="2">
    <source>
        <dbReference type="WBParaSite" id="Minc3s05945g39075"/>
    </source>
</evidence>
<keyword evidence="1" id="KW-1185">Reference proteome</keyword>
<name>A0A914NF34_MELIC</name>
<organism evidence="1 2">
    <name type="scientific">Meloidogyne incognita</name>
    <name type="common">Southern root-knot nematode worm</name>
    <name type="synonym">Oxyuris incognita</name>
    <dbReference type="NCBI Taxonomy" id="6306"/>
    <lineage>
        <taxon>Eukaryota</taxon>
        <taxon>Metazoa</taxon>
        <taxon>Ecdysozoa</taxon>
        <taxon>Nematoda</taxon>
        <taxon>Chromadorea</taxon>
        <taxon>Rhabditida</taxon>
        <taxon>Tylenchina</taxon>
        <taxon>Tylenchomorpha</taxon>
        <taxon>Tylenchoidea</taxon>
        <taxon>Meloidogynidae</taxon>
        <taxon>Meloidogyninae</taxon>
        <taxon>Meloidogyne</taxon>
        <taxon>Meloidogyne incognita group</taxon>
    </lineage>
</organism>
<dbReference type="Proteomes" id="UP000887563">
    <property type="component" value="Unplaced"/>
</dbReference>
<reference evidence="2" key="1">
    <citation type="submission" date="2022-11" db="UniProtKB">
        <authorList>
            <consortium name="WormBaseParasite"/>
        </authorList>
    </citation>
    <scope>IDENTIFICATION</scope>
</reference>
<protein>
    <submittedName>
        <fullName evidence="2">Candidate secreted effector</fullName>
    </submittedName>
</protein>
<dbReference type="AlphaFoldDB" id="A0A914NF34"/>
<dbReference type="WBParaSite" id="Minc3s05945g39075">
    <property type="protein sequence ID" value="Minc3s05945g39075"/>
    <property type="gene ID" value="Minc3s05945g39075"/>
</dbReference>
<proteinExistence type="predicted"/>
<accession>A0A914NF34</accession>